<evidence type="ECO:0000313" key="2">
    <source>
        <dbReference type="EMBL" id="VAW70948.1"/>
    </source>
</evidence>
<dbReference type="SUPFAM" id="SSF53756">
    <property type="entry name" value="UDP-Glycosyltransferase/glycogen phosphorylase"/>
    <property type="match status" value="1"/>
</dbReference>
<dbReference type="EMBL" id="UOFL01000004">
    <property type="protein sequence ID" value="VAW70948.1"/>
    <property type="molecule type" value="Genomic_DNA"/>
</dbReference>
<evidence type="ECO:0000259" key="1">
    <source>
        <dbReference type="Pfam" id="PF02350"/>
    </source>
</evidence>
<reference evidence="2" key="1">
    <citation type="submission" date="2018-06" db="EMBL/GenBank/DDBJ databases">
        <authorList>
            <person name="Zhirakovskaya E."/>
        </authorList>
    </citation>
    <scope>NUCLEOTIDE SEQUENCE</scope>
</reference>
<sequence length="392" mass="43936">MSNKRKICIVTGTRAEYGLLYWLMKEIEISDDVELQIIVTCMHLSPEFGLTHKQIEADGFNISWKVEMLLSSDTAVGICKSVGLAMIGFADAYEFLRPDIIVLLGDRYELLAAASAALISRIPIAHIHGGERTEGAFDESIRHSITKMSHLHFTSTEIYRKRVIQLGEQPQNVFNVGAMAIDNINKLKLLSRQEFEKSIDFKLSDINLLITFHPVTLENKTSQHQFEELLFVLSEYENINYIFTKPNSDTDGRIIINKIDEFVKKHPDKAIAFISLGQLRYLSALQYVDGVVGNSSSGLIEVPSFKTGTINIGDRQKGRICAASVINCKPEATSIKQAIDKMLSSDFRLILDSMKNPYDTGGGAAEKIVDVLEHVSFNNILKKSFYDIGYTK</sequence>
<gene>
    <name evidence="2" type="ORF">MNBD_GAMMA12-2425</name>
</gene>
<dbReference type="Pfam" id="PF02350">
    <property type="entry name" value="Epimerase_2"/>
    <property type="match status" value="1"/>
</dbReference>
<name>A0A3B0XRS7_9ZZZZ</name>
<organism evidence="2">
    <name type="scientific">hydrothermal vent metagenome</name>
    <dbReference type="NCBI Taxonomy" id="652676"/>
    <lineage>
        <taxon>unclassified sequences</taxon>
        <taxon>metagenomes</taxon>
        <taxon>ecological metagenomes</taxon>
    </lineage>
</organism>
<dbReference type="GO" id="GO:0006047">
    <property type="term" value="P:UDP-N-acetylglucosamine metabolic process"/>
    <property type="evidence" value="ECO:0007669"/>
    <property type="project" value="InterPro"/>
</dbReference>
<accession>A0A3B0XRS7</accession>
<dbReference type="InterPro" id="IPR029767">
    <property type="entry name" value="WecB-like"/>
</dbReference>
<keyword evidence="2" id="KW-0378">Hydrolase</keyword>
<dbReference type="EC" id="3.2.1.184" evidence="2"/>
<dbReference type="InterPro" id="IPR003331">
    <property type="entry name" value="UDP_GlcNAc_Epimerase_2_dom"/>
</dbReference>
<feature type="domain" description="UDP-N-acetylglucosamine 2-epimerase" evidence="1">
    <location>
        <begin position="26"/>
        <end position="373"/>
    </location>
</feature>
<proteinExistence type="predicted"/>
<dbReference type="Gene3D" id="3.40.50.2000">
    <property type="entry name" value="Glycogen Phosphorylase B"/>
    <property type="match status" value="2"/>
</dbReference>
<dbReference type="PANTHER" id="PTHR43174:SF3">
    <property type="entry name" value="UDP-N-ACETYLGLUCOSAMINE 2-EPIMERASE"/>
    <property type="match status" value="1"/>
</dbReference>
<dbReference type="GO" id="GO:0102388">
    <property type="term" value="F:UDP-N,N'-diacetylbacillosamine 2-epimerase activity"/>
    <property type="evidence" value="ECO:0007669"/>
    <property type="project" value="UniProtKB-EC"/>
</dbReference>
<keyword evidence="2" id="KW-0326">Glycosidase</keyword>
<dbReference type="InterPro" id="IPR020004">
    <property type="entry name" value="UDP-GlcNAc_Epase"/>
</dbReference>
<dbReference type="CDD" id="cd03786">
    <property type="entry name" value="GTB_UDP-GlcNAc_2-Epimerase"/>
    <property type="match status" value="1"/>
</dbReference>
<dbReference type="PANTHER" id="PTHR43174">
    <property type="entry name" value="UDP-N-ACETYLGLUCOSAMINE 2-EPIMERASE"/>
    <property type="match status" value="1"/>
</dbReference>
<dbReference type="AlphaFoldDB" id="A0A3B0XRS7"/>
<dbReference type="NCBIfam" id="TIGR03568">
    <property type="entry name" value="NeuC_NnaA"/>
    <property type="match status" value="1"/>
</dbReference>
<protein>
    <submittedName>
        <fullName evidence="2">UDP-N,N'-diacetylbacillosamine 2-epimerase (Hydrolyzing)</fullName>
        <ecNumber evidence="2">3.2.1.184</ecNumber>
    </submittedName>
</protein>